<dbReference type="SMART" id="SM00740">
    <property type="entry name" value="PASTA"/>
    <property type="match status" value="3"/>
</dbReference>
<dbReference type="CDD" id="cd14014">
    <property type="entry name" value="STKc_PknB_like"/>
    <property type="match status" value="1"/>
</dbReference>
<keyword evidence="4 9" id="KW-0547">Nucleotide-binding</keyword>
<evidence type="ECO:0000313" key="15">
    <source>
        <dbReference type="Proteomes" id="UP000051727"/>
    </source>
</evidence>
<evidence type="ECO:0000256" key="3">
    <source>
        <dbReference type="ARBA" id="ARBA00022679"/>
    </source>
</evidence>
<dbReference type="PROSITE" id="PS50011">
    <property type="entry name" value="PROTEIN_KINASE_DOM"/>
    <property type="match status" value="1"/>
</dbReference>
<protein>
    <recommendedName>
        <fullName evidence="1">non-specific serine/threonine protein kinase</fullName>
        <ecNumber evidence="1">2.7.11.1</ecNumber>
    </recommendedName>
</protein>
<keyword evidence="2" id="KW-0723">Serine/threonine-protein kinase</keyword>
<name>A0A0R2G0C6_9LACO</name>
<dbReference type="Gene3D" id="3.30.10.20">
    <property type="match status" value="3"/>
</dbReference>
<dbReference type="InterPro" id="IPR000719">
    <property type="entry name" value="Prot_kinase_dom"/>
</dbReference>
<dbReference type="PANTHER" id="PTHR43289:SF34">
    <property type="entry name" value="SERINE_THREONINE-PROTEIN KINASE YBDM-RELATED"/>
    <property type="match status" value="1"/>
</dbReference>
<proteinExistence type="predicted"/>
<dbReference type="InterPro" id="IPR005543">
    <property type="entry name" value="PASTA_dom"/>
</dbReference>
<evidence type="ECO:0000259" key="13">
    <source>
        <dbReference type="PROSITE" id="PS51178"/>
    </source>
</evidence>
<evidence type="ECO:0000256" key="8">
    <source>
        <dbReference type="ARBA" id="ARBA00048679"/>
    </source>
</evidence>
<accession>A0A0R2G0C6</accession>
<evidence type="ECO:0000256" key="9">
    <source>
        <dbReference type="PROSITE-ProRule" id="PRU10141"/>
    </source>
</evidence>
<evidence type="ECO:0000256" key="2">
    <source>
        <dbReference type="ARBA" id="ARBA00022527"/>
    </source>
</evidence>
<dbReference type="EMBL" id="JQAR01000001">
    <property type="protein sequence ID" value="KRN34287.1"/>
    <property type="molecule type" value="Genomic_DNA"/>
</dbReference>
<reference evidence="14 15" key="1">
    <citation type="journal article" date="2015" name="Genome Announc.">
        <title>Expanding the biotechnology potential of lactobacilli through comparative genomics of 213 strains and associated genera.</title>
        <authorList>
            <person name="Sun Z."/>
            <person name="Harris H.M."/>
            <person name="McCann A."/>
            <person name="Guo C."/>
            <person name="Argimon S."/>
            <person name="Zhang W."/>
            <person name="Yang X."/>
            <person name="Jeffery I.B."/>
            <person name="Cooney J.C."/>
            <person name="Kagawa T.F."/>
            <person name="Liu W."/>
            <person name="Song Y."/>
            <person name="Salvetti E."/>
            <person name="Wrobel A."/>
            <person name="Rasinkangas P."/>
            <person name="Parkhill J."/>
            <person name="Rea M.C."/>
            <person name="O'Sullivan O."/>
            <person name="Ritari J."/>
            <person name="Douillard F.P."/>
            <person name="Paul Ross R."/>
            <person name="Yang R."/>
            <person name="Briner A.E."/>
            <person name="Felis G.E."/>
            <person name="de Vos W.M."/>
            <person name="Barrangou R."/>
            <person name="Klaenhammer T.R."/>
            <person name="Caufield P.W."/>
            <person name="Cui Y."/>
            <person name="Zhang H."/>
            <person name="O'Toole P.W."/>
        </authorList>
    </citation>
    <scope>NUCLEOTIDE SEQUENCE [LARGE SCALE GENOMIC DNA]</scope>
    <source>
        <strain evidence="14 15">ATCC 27304</strain>
    </source>
</reference>
<evidence type="ECO:0000256" key="1">
    <source>
        <dbReference type="ARBA" id="ARBA00012513"/>
    </source>
</evidence>
<dbReference type="FunFam" id="1.10.510.10:FF:000021">
    <property type="entry name" value="Serine/threonine protein kinase"/>
    <property type="match status" value="1"/>
</dbReference>
<dbReference type="InterPro" id="IPR017441">
    <property type="entry name" value="Protein_kinase_ATP_BS"/>
</dbReference>
<evidence type="ECO:0000259" key="12">
    <source>
        <dbReference type="PROSITE" id="PS50011"/>
    </source>
</evidence>
<dbReference type="InterPro" id="IPR008271">
    <property type="entry name" value="Ser/Thr_kinase_AS"/>
</dbReference>
<dbReference type="InterPro" id="IPR011009">
    <property type="entry name" value="Kinase-like_dom_sf"/>
</dbReference>
<comment type="catalytic activity">
    <reaction evidence="8">
        <text>L-seryl-[protein] + ATP = O-phospho-L-seryl-[protein] + ADP + H(+)</text>
        <dbReference type="Rhea" id="RHEA:17989"/>
        <dbReference type="Rhea" id="RHEA-COMP:9863"/>
        <dbReference type="Rhea" id="RHEA-COMP:11604"/>
        <dbReference type="ChEBI" id="CHEBI:15378"/>
        <dbReference type="ChEBI" id="CHEBI:29999"/>
        <dbReference type="ChEBI" id="CHEBI:30616"/>
        <dbReference type="ChEBI" id="CHEBI:83421"/>
        <dbReference type="ChEBI" id="CHEBI:456216"/>
        <dbReference type="EC" id="2.7.11.1"/>
    </reaction>
</comment>
<organism evidence="14 15">
    <name type="scientific">Liquorilactobacillus mali</name>
    <dbReference type="NCBI Taxonomy" id="1618"/>
    <lineage>
        <taxon>Bacteria</taxon>
        <taxon>Bacillati</taxon>
        <taxon>Bacillota</taxon>
        <taxon>Bacilli</taxon>
        <taxon>Lactobacillales</taxon>
        <taxon>Lactobacillaceae</taxon>
        <taxon>Liquorilactobacillus</taxon>
    </lineage>
</organism>
<sequence length="671" mass="73720">MKPGYVLSGRYKVVETLGEGGMANVYLAYDLILKRNVAVKLMRLDLRDNEAAIRRFRREAISLTELVHPNIVSIYDIDEDNGTQFLVMEYVEGMDLKSYIAQNFPISYEQVVNIMDQVLSAVEEAHAHDIIHRDLKPQNILINADGQVKITDFGIALATSEYSLTQTNTLMGSVHYLSPEQARGSVVTKQSDIYSLGIILFELLTSRVPYQGETAVSIALKHFQNDMPSVRSFDSQIPQALENVVLKATAKSLTERYQNVSEMKDDIETALSYTRSNEGKWKPASIIEDETKVLEPLNAQQVKKNIGLGDKKDGSEKDKKPKKKWSKKKKWLIWSLIVAAIFILIIFITALAMSPKDVAVPDLQGMNETEAKTALKSQQLSVGNIIKRNSTKYDKGQIISSNPTVGSSVRQDSKVDLIISKGPEKNVFGNYKGQSYAKVKSKLENKGVTVVKETKSSNSVAKGEIISQNISSKKKVVWDQTTVRFVVSSGAKKVILRDLTGYTEKSVEDYAEELGLALNIENDSSGSSSTGLVISQEPAANTRVEAGDTLNVVLGSTSESSSSDESQQSSSSSSSESSSTNTFSVRVNIPYQASSSSTQSSTGSSESSSTMNTIQIYLQDDNHSYSDIYQQFTISSDTSVTLPFTLSGSDTGKYKIVRDGQVIAEKTDVTS</sequence>
<feature type="domain" description="PASTA" evidence="13">
    <location>
        <begin position="490"/>
        <end position="556"/>
    </location>
</feature>
<dbReference type="GO" id="GO:0005524">
    <property type="term" value="F:ATP binding"/>
    <property type="evidence" value="ECO:0007669"/>
    <property type="project" value="UniProtKB-UniRule"/>
</dbReference>
<gene>
    <name evidence="14" type="ORF">IV36_GL000084</name>
</gene>
<keyword evidence="6 9" id="KW-0067">ATP-binding</keyword>
<dbReference type="STRING" id="1618.IV36_GL000084"/>
<evidence type="ECO:0000256" key="10">
    <source>
        <dbReference type="SAM" id="MobiDB-lite"/>
    </source>
</evidence>
<dbReference type="CDD" id="cd06577">
    <property type="entry name" value="PASTA_pknB"/>
    <property type="match status" value="3"/>
</dbReference>
<dbReference type="Proteomes" id="UP000051727">
    <property type="component" value="Unassembled WGS sequence"/>
</dbReference>
<feature type="domain" description="PASTA" evidence="13">
    <location>
        <begin position="422"/>
        <end position="489"/>
    </location>
</feature>
<dbReference type="Gene3D" id="3.30.200.20">
    <property type="entry name" value="Phosphorylase Kinase, domain 1"/>
    <property type="match status" value="1"/>
</dbReference>
<keyword evidence="11" id="KW-1133">Transmembrane helix</keyword>
<evidence type="ECO:0000256" key="6">
    <source>
        <dbReference type="ARBA" id="ARBA00022840"/>
    </source>
</evidence>
<dbReference type="Gene3D" id="1.10.510.10">
    <property type="entry name" value="Transferase(Phosphotransferase) domain 1"/>
    <property type="match status" value="1"/>
</dbReference>
<keyword evidence="11" id="KW-0812">Transmembrane</keyword>
<keyword evidence="11" id="KW-0472">Membrane</keyword>
<feature type="transmembrane region" description="Helical" evidence="11">
    <location>
        <begin position="331"/>
        <end position="353"/>
    </location>
</feature>
<feature type="compositionally biased region" description="Low complexity" evidence="10">
    <location>
        <begin position="556"/>
        <end position="580"/>
    </location>
</feature>
<dbReference type="Pfam" id="PF00069">
    <property type="entry name" value="Pkinase"/>
    <property type="match status" value="1"/>
</dbReference>
<dbReference type="NCBIfam" id="NF033483">
    <property type="entry name" value="PknB_PASTA_kin"/>
    <property type="match status" value="1"/>
</dbReference>
<comment type="caution">
    <text evidence="14">The sequence shown here is derived from an EMBL/GenBank/DDBJ whole genome shotgun (WGS) entry which is preliminary data.</text>
</comment>
<dbReference type="EC" id="2.7.11.1" evidence="1"/>
<dbReference type="FunFam" id="3.30.200.20:FF:000035">
    <property type="entry name" value="Serine/threonine protein kinase Stk1"/>
    <property type="match status" value="1"/>
</dbReference>
<feature type="domain" description="Protein kinase" evidence="12">
    <location>
        <begin position="11"/>
        <end position="271"/>
    </location>
</feature>
<dbReference type="PATRIC" id="fig|1618.3.peg.84"/>
<dbReference type="PROSITE" id="PS00107">
    <property type="entry name" value="PROTEIN_KINASE_ATP"/>
    <property type="match status" value="1"/>
</dbReference>
<keyword evidence="3" id="KW-0808">Transferase</keyword>
<dbReference type="PROSITE" id="PS51178">
    <property type="entry name" value="PASTA"/>
    <property type="match status" value="3"/>
</dbReference>
<evidence type="ECO:0000313" key="14">
    <source>
        <dbReference type="EMBL" id="KRN34287.1"/>
    </source>
</evidence>
<feature type="domain" description="PASTA" evidence="13">
    <location>
        <begin position="354"/>
        <end position="421"/>
    </location>
</feature>
<dbReference type="RefSeq" id="WP_056990208.1">
    <property type="nucleotide sequence ID" value="NZ_JATAAJ010000001.1"/>
</dbReference>
<comment type="catalytic activity">
    <reaction evidence="7">
        <text>L-threonyl-[protein] + ATP = O-phospho-L-threonyl-[protein] + ADP + H(+)</text>
        <dbReference type="Rhea" id="RHEA:46608"/>
        <dbReference type="Rhea" id="RHEA-COMP:11060"/>
        <dbReference type="Rhea" id="RHEA-COMP:11605"/>
        <dbReference type="ChEBI" id="CHEBI:15378"/>
        <dbReference type="ChEBI" id="CHEBI:30013"/>
        <dbReference type="ChEBI" id="CHEBI:30616"/>
        <dbReference type="ChEBI" id="CHEBI:61977"/>
        <dbReference type="ChEBI" id="CHEBI:456216"/>
        <dbReference type="EC" id="2.7.11.1"/>
    </reaction>
</comment>
<dbReference type="OrthoDB" id="9788659at2"/>
<dbReference type="PANTHER" id="PTHR43289">
    <property type="entry name" value="MITOGEN-ACTIVATED PROTEIN KINASE KINASE KINASE 20-RELATED"/>
    <property type="match status" value="1"/>
</dbReference>
<dbReference type="Pfam" id="PF03793">
    <property type="entry name" value="PASTA"/>
    <property type="match status" value="3"/>
</dbReference>
<dbReference type="AlphaFoldDB" id="A0A0R2G0C6"/>
<keyword evidence="5 14" id="KW-0418">Kinase</keyword>
<evidence type="ECO:0000256" key="11">
    <source>
        <dbReference type="SAM" id="Phobius"/>
    </source>
</evidence>
<dbReference type="PROSITE" id="PS00108">
    <property type="entry name" value="PROTEIN_KINASE_ST"/>
    <property type="match status" value="1"/>
</dbReference>
<evidence type="ECO:0000256" key="5">
    <source>
        <dbReference type="ARBA" id="ARBA00022777"/>
    </source>
</evidence>
<evidence type="ECO:0000256" key="7">
    <source>
        <dbReference type="ARBA" id="ARBA00047899"/>
    </source>
</evidence>
<dbReference type="SMART" id="SM00220">
    <property type="entry name" value="S_TKc"/>
    <property type="match status" value="1"/>
</dbReference>
<feature type="binding site" evidence="9">
    <location>
        <position position="40"/>
    </location>
    <ligand>
        <name>ATP</name>
        <dbReference type="ChEBI" id="CHEBI:30616"/>
    </ligand>
</feature>
<evidence type="ECO:0000256" key="4">
    <source>
        <dbReference type="ARBA" id="ARBA00022741"/>
    </source>
</evidence>
<dbReference type="GO" id="GO:0004674">
    <property type="term" value="F:protein serine/threonine kinase activity"/>
    <property type="evidence" value="ECO:0007669"/>
    <property type="project" value="UniProtKB-KW"/>
</dbReference>
<dbReference type="SUPFAM" id="SSF56112">
    <property type="entry name" value="Protein kinase-like (PK-like)"/>
    <property type="match status" value="1"/>
</dbReference>
<dbReference type="Gene3D" id="2.60.40.2560">
    <property type="match status" value="1"/>
</dbReference>
<feature type="region of interest" description="Disordered" evidence="10">
    <location>
        <begin position="555"/>
        <end position="581"/>
    </location>
</feature>